<dbReference type="Pfam" id="PF00857">
    <property type="entry name" value="Isochorismatase"/>
    <property type="match status" value="1"/>
</dbReference>
<dbReference type="OrthoDB" id="245563at2759"/>
<evidence type="ECO:0000313" key="3">
    <source>
        <dbReference type="EMBL" id="KAG9229117.1"/>
    </source>
</evidence>
<keyword evidence="4" id="KW-1185">Reference proteome</keyword>
<dbReference type="InterPro" id="IPR036380">
    <property type="entry name" value="Isochorismatase-like_sf"/>
</dbReference>
<dbReference type="EMBL" id="MU251813">
    <property type="protein sequence ID" value="KAG9229117.1"/>
    <property type="molecule type" value="Genomic_DNA"/>
</dbReference>
<gene>
    <name evidence="3" type="ORF">BJ875DRAFT_388037</name>
</gene>
<feature type="non-terminal residue" evidence="3">
    <location>
        <position position="1"/>
    </location>
</feature>
<dbReference type="InterPro" id="IPR000868">
    <property type="entry name" value="Isochorismatase-like_dom"/>
</dbReference>
<sequence length="85" mass="9074">KLVVVGVDCAQCVNSTTGHGADLGYDIVVMADAFASYGMDKWETEGLWASVNAEETNQLATGVLRDYATIVSCEELSIMFHVKAG</sequence>
<evidence type="ECO:0000256" key="1">
    <source>
        <dbReference type="ARBA" id="ARBA00006336"/>
    </source>
</evidence>
<feature type="domain" description="Isochorismatase-like" evidence="2">
    <location>
        <begin position="1"/>
        <end position="44"/>
    </location>
</feature>
<evidence type="ECO:0000259" key="2">
    <source>
        <dbReference type="Pfam" id="PF00857"/>
    </source>
</evidence>
<proteinExistence type="inferred from homology"/>
<dbReference type="Gene3D" id="3.40.50.850">
    <property type="entry name" value="Isochorismatase-like"/>
    <property type="match status" value="1"/>
</dbReference>
<dbReference type="SUPFAM" id="SSF52499">
    <property type="entry name" value="Isochorismatase-like hydrolases"/>
    <property type="match status" value="1"/>
</dbReference>
<name>A0A9P7Y941_9HELO</name>
<comment type="similarity">
    <text evidence="1">Belongs to the isochorismatase family.</text>
</comment>
<evidence type="ECO:0000313" key="4">
    <source>
        <dbReference type="Proteomes" id="UP000824998"/>
    </source>
</evidence>
<organism evidence="3 4">
    <name type="scientific">Amylocarpus encephaloides</name>
    <dbReference type="NCBI Taxonomy" id="45428"/>
    <lineage>
        <taxon>Eukaryota</taxon>
        <taxon>Fungi</taxon>
        <taxon>Dikarya</taxon>
        <taxon>Ascomycota</taxon>
        <taxon>Pezizomycotina</taxon>
        <taxon>Leotiomycetes</taxon>
        <taxon>Helotiales</taxon>
        <taxon>Helotiales incertae sedis</taxon>
        <taxon>Amylocarpus</taxon>
    </lineage>
</organism>
<dbReference type="AlphaFoldDB" id="A0A9P7Y941"/>
<comment type="caution">
    <text evidence="3">The sequence shown here is derived from an EMBL/GenBank/DDBJ whole genome shotgun (WGS) entry which is preliminary data.</text>
</comment>
<accession>A0A9P7Y941</accession>
<dbReference type="Proteomes" id="UP000824998">
    <property type="component" value="Unassembled WGS sequence"/>
</dbReference>
<protein>
    <recommendedName>
        <fullName evidence="2">Isochorismatase-like domain-containing protein</fullName>
    </recommendedName>
</protein>
<reference evidence="3" key="1">
    <citation type="journal article" date="2021" name="IMA Fungus">
        <title>Genomic characterization of three marine fungi, including Emericellopsis atlantica sp. nov. with signatures of a generalist lifestyle and marine biomass degradation.</title>
        <authorList>
            <person name="Hagestad O.C."/>
            <person name="Hou L."/>
            <person name="Andersen J.H."/>
            <person name="Hansen E.H."/>
            <person name="Altermark B."/>
            <person name="Li C."/>
            <person name="Kuhnert E."/>
            <person name="Cox R.J."/>
            <person name="Crous P.W."/>
            <person name="Spatafora J.W."/>
            <person name="Lail K."/>
            <person name="Amirebrahimi M."/>
            <person name="Lipzen A."/>
            <person name="Pangilinan J."/>
            <person name="Andreopoulos W."/>
            <person name="Hayes R.D."/>
            <person name="Ng V."/>
            <person name="Grigoriev I.V."/>
            <person name="Jackson S.A."/>
            <person name="Sutton T.D.S."/>
            <person name="Dobson A.D.W."/>
            <person name="Rama T."/>
        </authorList>
    </citation>
    <scope>NUCLEOTIDE SEQUENCE</scope>
    <source>
        <strain evidence="3">TRa018bII</strain>
    </source>
</reference>